<accession>A0A9X1PSS5</accession>
<evidence type="ECO:0000313" key="2">
    <source>
        <dbReference type="Proteomes" id="UP001139000"/>
    </source>
</evidence>
<evidence type="ECO:0000313" key="1">
    <source>
        <dbReference type="EMBL" id="MCF0065810.1"/>
    </source>
</evidence>
<dbReference type="AlphaFoldDB" id="A0A9X1PSS5"/>
<keyword evidence="2" id="KW-1185">Reference proteome</keyword>
<dbReference type="Proteomes" id="UP001139000">
    <property type="component" value="Unassembled WGS sequence"/>
</dbReference>
<proteinExistence type="predicted"/>
<sequence length="66" mass="7706">MFGPVPAATNFEEFLKKLSIEFQQDVLGLERAKRFRTGERLEKFVDQSGHVYTLKELARREKFKGS</sequence>
<name>A0A9X1PSS5_9BACT</name>
<gene>
    <name evidence="1" type="ORF">LXM26_30135</name>
</gene>
<dbReference type="RefSeq" id="WP_234658846.1">
    <property type="nucleotide sequence ID" value="NZ_JAJTTC010000015.1"/>
</dbReference>
<organism evidence="1 2">
    <name type="scientific">Dyadobacter chenwenxiniae</name>
    <dbReference type="NCBI Taxonomy" id="2906456"/>
    <lineage>
        <taxon>Bacteria</taxon>
        <taxon>Pseudomonadati</taxon>
        <taxon>Bacteroidota</taxon>
        <taxon>Cytophagia</taxon>
        <taxon>Cytophagales</taxon>
        <taxon>Spirosomataceae</taxon>
        <taxon>Dyadobacter</taxon>
    </lineage>
</organism>
<reference evidence="1" key="1">
    <citation type="submission" date="2021-12" db="EMBL/GenBank/DDBJ databases">
        <title>Novel species in genus Dyadobacter.</title>
        <authorList>
            <person name="Ma C."/>
        </authorList>
    </citation>
    <scope>NUCLEOTIDE SEQUENCE</scope>
    <source>
        <strain evidence="1">LJ419</strain>
    </source>
</reference>
<comment type="caution">
    <text evidence="1">The sequence shown here is derived from an EMBL/GenBank/DDBJ whole genome shotgun (WGS) entry which is preliminary data.</text>
</comment>
<protein>
    <submittedName>
        <fullName evidence="1">Uncharacterized protein</fullName>
    </submittedName>
</protein>
<dbReference type="EMBL" id="JAJTTC010000015">
    <property type="protein sequence ID" value="MCF0065810.1"/>
    <property type="molecule type" value="Genomic_DNA"/>
</dbReference>